<accession>A0A917IDC2</accession>
<feature type="transmembrane region" description="Helical" evidence="1">
    <location>
        <begin position="201"/>
        <end position="219"/>
    </location>
</feature>
<keyword evidence="3" id="KW-1185">Reference proteome</keyword>
<evidence type="ECO:0008006" key="4">
    <source>
        <dbReference type="Google" id="ProtNLM"/>
    </source>
</evidence>
<feature type="transmembrane region" description="Helical" evidence="1">
    <location>
        <begin position="404"/>
        <end position="423"/>
    </location>
</feature>
<feature type="transmembrane region" description="Helical" evidence="1">
    <location>
        <begin position="444"/>
        <end position="463"/>
    </location>
</feature>
<organism evidence="2 3">
    <name type="scientific">Microbacterium album</name>
    <dbReference type="NCBI Taxonomy" id="2053191"/>
    <lineage>
        <taxon>Bacteria</taxon>
        <taxon>Bacillati</taxon>
        <taxon>Actinomycetota</taxon>
        <taxon>Actinomycetes</taxon>
        <taxon>Micrococcales</taxon>
        <taxon>Microbacteriaceae</taxon>
        <taxon>Microbacterium</taxon>
    </lineage>
</organism>
<dbReference type="EMBL" id="BMJY01000002">
    <property type="protein sequence ID" value="GGH37827.1"/>
    <property type="molecule type" value="Genomic_DNA"/>
</dbReference>
<feature type="transmembrane region" description="Helical" evidence="1">
    <location>
        <begin position="145"/>
        <end position="163"/>
    </location>
</feature>
<keyword evidence="1" id="KW-0812">Transmembrane</keyword>
<feature type="transmembrane region" description="Helical" evidence="1">
    <location>
        <begin position="274"/>
        <end position="291"/>
    </location>
</feature>
<dbReference type="InterPro" id="IPR047928">
    <property type="entry name" value="Perm_prefix_1"/>
</dbReference>
<keyword evidence="1" id="KW-0472">Membrane</keyword>
<reference evidence="2" key="1">
    <citation type="journal article" date="2014" name="Int. J. Syst. Evol. Microbiol.">
        <title>Complete genome sequence of Corynebacterium casei LMG S-19264T (=DSM 44701T), isolated from a smear-ripened cheese.</title>
        <authorList>
            <consortium name="US DOE Joint Genome Institute (JGI-PGF)"/>
            <person name="Walter F."/>
            <person name="Albersmeier A."/>
            <person name="Kalinowski J."/>
            <person name="Ruckert C."/>
        </authorList>
    </citation>
    <scope>NUCLEOTIDE SEQUENCE</scope>
    <source>
        <strain evidence="2">CGMCC 1.15794</strain>
    </source>
</reference>
<gene>
    <name evidence="2" type="ORF">GCM10010921_08020</name>
</gene>
<comment type="caution">
    <text evidence="2">The sequence shown here is derived from an EMBL/GenBank/DDBJ whole genome shotgun (WGS) entry which is preliminary data.</text>
</comment>
<feature type="transmembrane region" description="Helical" evidence="1">
    <location>
        <begin position="312"/>
        <end position="331"/>
    </location>
</feature>
<proteinExistence type="predicted"/>
<dbReference type="NCBIfam" id="NF038403">
    <property type="entry name" value="perm_prefix_1"/>
    <property type="match status" value="1"/>
</dbReference>
<feature type="transmembrane region" description="Helical" evidence="1">
    <location>
        <begin position="370"/>
        <end position="392"/>
    </location>
</feature>
<evidence type="ECO:0000256" key="1">
    <source>
        <dbReference type="SAM" id="Phobius"/>
    </source>
</evidence>
<protein>
    <recommendedName>
        <fullName evidence="4">DUF4153 domain-containing protein</fullName>
    </recommendedName>
</protein>
<feature type="transmembrane region" description="Helical" evidence="1">
    <location>
        <begin position="337"/>
        <end position="358"/>
    </location>
</feature>
<feature type="transmembrane region" description="Helical" evidence="1">
    <location>
        <begin position="170"/>
        <end position="189"/>
    </location>
</feature>
<dbReference type="Proteomes" id="UP000657592">
    <property type="component" value="Unassembled WGS sequence"/>
</dbReference>
<reference evidence="2" key="2">
    <citation type="submission" date="2020-09" db="EMBL/GenBank/DDBJ databases">
        <authorList>
            <person name="Sun Q."/>
            <person name="Zhou Y."/>
        </authorList>
    </citation>
    <scope>NUCLEOTIDE SEQUENCE</scope>
    <source>
        <strain evidence="2">CGMCC 1.15794</strain>
    </source>
</reference>
<sequence>MTASAHGERGGGDDAVEAQIDAWRGYVLRRRPISGADVDELEDHLRAQIDDLGRGGLDGEEAFLVAIRRIGALDSLSREYAREHSDRLWKQLVLTSASQGAPGAPAWREPLVAIALGAGAGLAVKLALTLFGMTWDAPASEPGAFLRNATLFVVPFLIAYFGWKRRLGIVPLGILLTCFVVLAVALNAYPFETFGDTEVIAALHAPVVLWSLVGVAYTGGRWRSDARRMDFVRFTGEFAIYYVLIALGGATLLALTSGVFALVGVFAVQAMAEWVLPICVPGAVLVAAWLVEAKQDVIENIAPVLTRIFTPVTLAMLVALLAVLATAGSLVHVDRELLILMDAILVLVLCLTLYAISARDGTDRAGLFDALQLAMLVAAIAVNAIMLAAMLARTAEWGFSANKTAALGLNLLLLVHLAWQAWLTLGFLRGRRPFDALARWQTRYLPVYVVWAAAVIVAFPPLFGFA</sequence>
<name>A0A917IDC2_9MICO</name>
<feature type="transmembrane region" description="Helical" evidence="1">
    <location>
        <begin position="240"/>
        <end position="268"/>
    </location>
</feature>
<dbReference type="AlphaFoldDB" id="A0A917IDC2"/>
<dbReference type="RefSeq" id="WP_188754953.1">
    <property type="nucleotide sequence ID" value="NZ_BMJY01000002.1"/>
</dbReference>
<evidence type="ECO:0000313" key="3">
    <source>
        <dbReference type="Proteomes" id="UP000657592"/>
    </source>
</evidence>
<feature type="transmembrane region" description="Helical" evidence="1">
    <location>
        <begin position="111"/>
        <end position="133"/>
    </location>
</feature>
<keyword evidence="1" id="KW-1133">Transmembrane helix</keyword>
<evidence type="ECO:0000313" key="2">
    <source>
        <dbReference type="EMBL" id="GGH37827.1"/>
    </source>
</evidence>